<comment type="caution">
    <text evidence="1">The sequence shown here is derived from an EMBL/GenBank/DDBJ whole genome shotgun (WGS) entry which is preliminary data.</text>
</comment>
<evidence type="ECO:0000313" key="2">
    <source>
        <dbReference type="Proteomes" id="UP000538929"/>
    </source>
</evidence>
<organism evidence="1 2">
    <name type="scientific">Streptomyces alkaliphilus</name>
    <dbReference type="NCBI Taxonomy" id="1472722"/>
    <lineage>
        <taxon>Bacteria</taxon>
        <taxon>Bacillati</taxon>
        <taxon>Actinomycetota</taxon>
        <taxon>Actinomycetes</taxon>
        <taxon>Kitasatosporales</taxon>
        <taxon>Streptomycetaceae</taxon>
        <taxon>Streptomyces</taxon>
    </lineage>
</organism>
<dbReference type="Proteomes" id="UP000538929">
    <property type="component" value="Unassembled WGS sequence"/>
</dbReference>
<dbReference type="AlphaFoldDB" id="A0A7W3T9W0"/>
<gene>
    <name evidence="1" type="ORF">FNQ90_02170</name>
</gene>
<accession>A0A7W3T9W0</accession>
<dbReference type="EMBL" id="VKHT01000030">
    <property type="protein sequence ID" value="MBB0242944.1"/>
    <property type="molecule type" value="Genomic_DNA"/>
</dbReference>
<reference evidence="2" key="1">
    <citation type="submission" date="2019-10" db="EMBL/GenBank/DDBJ databases">
        <title>Streptomyces sp. nov., a novel actinobacterium isolated from alkaline environment.</title>
        <authorList>
            <person name="Golinska P."/>
        </authorList>
    </citation>
    <scope>NUCLEOTIDE SEQUENCE [LARGE SCALE GENOMIC DNA]</scope>
    <source>
        <strain evidence="2">DSM 42118</strain>
    </source>
</reference>
<sequence>MEAMVEHLLTLARSRDLDHLCFGPVDPGAEELRRASFVPDRRGGAGQ</sequence>
<evidence type="ECO:0000313" key="1">
    <source>
        <dbReference type="EMBL" id="MBB0242944.1"/>
    </source>
</evidence>
<proteinExistence type="predicted"/>
<protein>
    <submittedName>
        <fullName evidence="1">Uncharacterized protein</fullName>
    </submittedName>
</protein>
<keyword evidence="2" id="KW-1185">Reference proteome</keyword>
<name>A0A7W3T9W0_9ACTN</name>